<gene>
    <name evidence="1" type="ORF">METZ01_LOCUS279476</name>
</gene>
<dbReference type="AlphaFoldDB" id="A0A382KTT3"/>
<dbReference type="EMBL" id="UINC01082133">
    <property type="protein sequence ID" value="SVC26622.1"/>
    <property type="molecule type" value="Genomic_DNA"/>
</dbReference>
<evidence type="ECO:0000313" key="1">
    <source>
        <dbReference type="EMBL" id="SVC26622.1"/>
    </source>
</evidence>
<feature type="non-terminal residue" evidence="1">
    <location>
        <position position="1"/>
    </location>
</feature>
<proteinExistence type="predicted"/>
<sequence length="63" mass="7190">VGWLYLIWCVAGPHQSLWAKGIDHTVDQVPQVVVWRRLPQCIEGRYLHHHVIAGGHLAQGHHL</sequence>
<accession>A0A382KTT3</accession>
<reference evidence="1" key="1">
    <citation type="submission" date="2018-05" db="EMBL/GenBank/DDBJ databases">
        <authorList>
            <person name="Lanie J.A."/>
            <person name="Ng W.-L."/>
            <person name="Kazmierczak K.M."/>
            <person name="Andrzejewski T.M."/>
            <person name="Davidsen T.M."/>
            <person name="Wayne K.J."/>
            <person name="Tettelin H."/>
            <person name="Glass J.I."/>
            <person name="Rusch D."/>
            <person name="Podicherti R."/>
            <person name="Tsui H.-C.T."/>
            <person name="Winkler M.E."/>
        </authorList>
    </citation>
    <scope>NUCLEOTIDE SEQUENCE</scope>
</reference>
<protein>
    <submittedName>
        <fullName evidence="1">Uncharacterized protein</fullName>
    </submittedName>
</protein>
<name>A0A382KTT3_9ZZZZ</name>
<organism evidence="1">
    <name type="scientific">marine metagenome</name>
    <dbReference type="NCBI Taxonomy" id="408172"/>
    <lineage>
        <taxon>unclassified sequences</taxon>
        <taxon>metagenomes</taxon>
        <taxon>ecological metagenomes</taxon>
    </lineage>
</organism>